<comment type="caution">
    <text evidence="3">The sequence shown here is derived from an EMBL/GenBank/DDBJ whole genome shotgun (WGS) entry which is preliminary data.</text>
</comment>
<feature type="region of interest" description="Disordered" evidence="1">
    <location>
        <begin position="35"/>
        <end position="143"/>
    </location>
</feature>
<dbReference type="Proteomes" id="UP000825935">
    <property type="component" value="Chromosome 19"/>
</dbReference>
<dbReference type="PANTHER" id="PTHR35482:SF1">
    <property type="entry name" value="CYTOCHROME C OXIDASE SUBUNIT"/>
    <property type="match status" value="1"/>
</dbReference>
<gene>
    <name evidence="3" type="ORF">KP509_19G077100</name>
</gene>
<feature type="transmembrane region" description="Helical" evidence="2">
    <location>
        <begin position="439"/>
        <end position="458"/>
    </location>
</feature>
<organism evidence="3 4">
    <name type="scientific">Ceratopteris richardii</name>
    <name type="common">Triangle waterfern</name>
    <dbReference type="NCBI Taxonomy" id="49495"/>
    <lineage>
        <taxon>Eukaryota</taxon>
        <taxon>Viridiplantae</taxon>
        <taxon>Streptophyta</taxon>
        <taxon>Embryophyta</taxon>
        <taxon>Tracheophyta</taxon>
        <taxon>Polypodiopsida</taxon>
        <taxon>Polypodiidae</taxon>
        <taxon>Polypodiales</taxon>
        <taxon>Pteridineae</taxon>
        <taxon>Pteridaceae</taxon>
        <taxon>Parkerioideae</taxon>
        <taxon>Ceratopteris</taxon>
    </lineage>
</organism>
<accession>A0A8T2SNT8</accession>
<sequence length="461" mass="51081">MFLANLSPPPAIARSYQHNCHANFILRLRSQTLSGNDGVGGNEPPKQPSVMSAFERAAAYRKSLGKDDNPSADGNVKDGETSASSSSDLQSKTRVPIPSAEPENRLQQGFKGLNRKQECEMESALAAQEESRRGGGEKTDGPSQDVEVEIITKDGIIKRKMKKPGEYVGKIKGPQRTGINSTDFMGLDFSEKKGAGKGARPAGLAAGFESPPPGPLPEVEIITRDGKAQRESRDSLYRPKVATWGIFERPADISRTYGGGRIIKPGEQLETEEEKQAREARTKALLAAYYKKAGLDIDPKIKAECTELLKHGTEMFERGYIQDAIQQFEEVMQRLPYQNELHGLAALQKALCLDSSNRFKEAKELYEKIASHPNVNVRKKAKQLLFGFQAMDNLNVSLGSQWDTSAYLKYFSAFSDGYNTGYKASKEELDEGRMTRETIVYVALILFPLLLLFLVFNLKRS</sequence>
<dbReference type="PANTHER" id="PTHR35482">
    <property type="entry name" value="CYTOCHROME C OXIDASE SUBUNIT"/>
    <property type="match status" value="1"/>
</dbReference>
<dbReference type="EMBL" id="CM035424">
    <property type="protein sequence ID" value="KAH7353062.1"/>
    <property type="molecule type" value="Genomic_DNA"/>
</dbReference>
<feature type="compositionally biased region" description="Basic and acidic residues" evidence="1">
    <location>
        <begin position="64"/>
        <end position="80"/>
    </location>
</feature>
<keyword evidence="2" id="KW-0472">Membrane</keyword>
<dbReference type="OMA" id="NCHANFI"/>
<proteinExistence type="predicted"/>
<keyword evidence="4" id="KW-1185">Reference proteome</keyword>
<dbReference type="AlphaFoldDB" id="A0A8T2SNT8"/>
<evidence type="ECO:0000256" key="1">
    <source>
        <dbReference type="SAM" id="MobiDB-lite"/>
    </source>
</evidence>
<evidence type="ECO:0000256" key="2">
    <source>
        <dbReference type="SAM" id="Phobius"/>
    </source>
</evidence>
<dbReference type="InterPro" id="IPR011990">
    <property type="entry name" value="TPR-like_helical_dom_sf"/>
</dbReference>
<feature type="compositionally biased region" description="Basic and acidic residues" evidence="1">
    <location>
        <begin position="129"/>
        <end position="140"/>
    </location>
</feature>
<dbReference type="OrthoDB" id="206869at2759"/>
<evidence type="ECO:0000313" key="4">
    <source>
        <dbReference type="Proteomes" id="UP000825935"/>
    </source>
</evidence>
<evidence type="ECO:0000313" key="3">
    <source>
        <dbReference type="EMBL" id="KAH7353062.1"/>
    </source>
</evidence>
<dbReference type="SUPFAM" id="SSF48452">
    <property type="entry name" value="TPR-like"/>
    <property type="match status" value="1"/>
</dbReference>
<keyword evidence="2" id="KW-0812">Transmembrane</keyword>
<reference evidence="3" key="1">
    <citation type="submission" date="2021-08" db="EMBL/GenBank/DDBJ databases">
        <title>WGS assembly of Ceratopteris richardii.</title>
        <authorList>
            <person name="Marchant D.B."/>
            <person name="Chen G."/>
            <person name="Jenkins J."/>
            <person name="Shu S."/>
            <person name="Leebens-Mack J."/>
            <person name="Grimwood J."/>
            <person name="Schmutz J."/>
            <person name="Soltis P."/>
            <person name="Soltis D."/>
            <person name="Chen Z.-H."/>
        </authorList>
    </citation>
    <scope>NUCLEOTIDE SEQUENCE</scope>
    <source>
        <strain evidence="3">Whitten #5841</strain>
        <tissue evidence="3">Leaf</tissue>
    </source>
</reference>
<keyword evidence="2" id="KW-1133">Transmembrane helix</keyword>
<feature type="compositionally biased region" description="Polar residues" evidence="1">
    <location>
        <begin position="81"/>
        <end position="93"/>
    </location>
</feature>
<dbReference type="Gene3D" id="1.25.40.10">
    <property type="entry name" value="Tetratricopeptide repeat domain"/>
    <property type="match status" value="1"/>
</dbReference>
<name>A0A8T2SNT8_CERRI</name>
<protein>
    <submittedName>
        <fullName evidence="3">Uncharacterized protein</fullName>
    </submittedName>
</protein>